<dbReference type="SFLD" id="SFLDG01140">
    <property type="entry name" value="C2.B:_Phosphomannomutase_and_P"/>
    <property type="match status" value="1"/>
</dbReference>
<dbReference type="SUPFAM" id="SSF56784">
    <property type="entry name" value="HAD-like"/>
    <property type="match status" value="1"/>
</dbReference>
<dbReference type="Pfam" id="PF08282">
    <property type="entry name" value="Hydrolase_3"/>
    <property type="match status" value="2"/>
</dbReference>
<dbReference type="PANTHER" id="PTHR10000">
    <property type="entry name" value="PHOSPHOSERINE PHOSPHATASE"/>
    <property type="match status" value="1"/>
</dbReference>
<organism evidence="1 2">
    <name type="scientific">Candidatus Roizmanbacteria bacterium RIFOXYD1_FULL_38_12</name>
    <dbReference type="NCBI Taxonomy" id="1802093"/>
    <lineage>
        <taxon>Bacteria</taxon>
        <taxon>Candidatus Roizmaniibacteriota</taxon>
    </lineage>
</organism>
<dbReference type="InterPro" id="IPR006379">
    <property type="entry name" value="HAD-SF_hydro_IIB"/>
</dbReference>
<reference evidence="1 2" key="1">
    <citation type="journal article" date="2016" name="Nat. Commun.">
        <title>Thousands of microbial genomes shed light on interconnected biogeochemical processes in an aquifer system.</title>
        <authorList>
            <person name="Anantharaman K."/>
            <person name="Brown C.T."/>
            <person name="Hug L.A."/>
            <person name="Sharon I."/>
            <person name="Castelle C.J."/>
            <person name="Probst A.J."/>
            <person name="Thomas B.C."/>
            <person name="Singh A."/>
            <person name="Wilkins M.J."/>
            <person name="Karaoz U."/>
            <person name="Brodie E.L."/>
            <person name="Williams K.H."/>
            <person name="Hubbard S.S."/>
            <person name="Banfield J.F."/>
        </authorList>
    </citation>
    <scope>NUCLEOTIDE SEQUENCE [LARGE SCALE GENOMIC DNA]</scope>
</reference>
<comment type="caution">
    <text evidence="1">The sequence shown here is derived from an EMBL/GenBank/DDBJ whole genome shotgun (WGS) entry which is preliminary data.</text>
</comment>
<name>A0A1F7L0K3_9BACT</name>
<protein>
    <recommendedName>
        <fullName evidence="3">Haloacid dehalogenase</fullName>
    </recommendedName>
</protein>
<gene>
    <name evidence="1" type="ORF">A3K52_02270</name>
</gene>
<evidence type="ECO:0000313" key="2">
    <source>
        <dbReference type="Proteomes" id="UP000177050"/>
    </source>
</evidence>
<dbReference type="PANTHER" id="PTHR10000:SF8">
    <property type="entry name" value="HAD SUPERFAMILY HYDROLASE-LIKE, TYPE 3"/>
    <property type="match status" value="1"/>
</dbReference>
<dbReference type="GO" id="GO:0000287">
    <property type="term" value="F:magnesium ion binding"/>
    <property type="evidence" value="ECO:0007669"/>
    <property type="project" value="TreeGrafter"/>
</dbReference>
<dbReference type="Proteomes" id="UP000177050">
    <property type="component" value="Unassembled WGS sequence"/>
</dbReference>
<dbReference type="Gene3D" id="3.90.1070.10">
    <property type="match status" value="1"/>
</dbReference>
<dbReference type="Gene3D" id="3.40.50.1000">
    <property type="entry name" value="HAD superfamily/HAD-like"/>
    <property type="match status" value="1"/>
</dbReference>
<sequence>MGKYKAIISDVDGTLTPIVPQAVPSEKATKKIKELSQKGMLFSLASGRPFFLLEYLTKHLSLTTPIISDNGAVIIDGNNGSVIWEKNLPNNEAQEIINMIPEETLTRLSCDSINLENPQDVPQNVKIRKVSIHDLTHELADLLIKQVEDKFKNLAVVKSASYKSEKFADVYFSHAEATKQHAVLKYSQILNISPKEIIGIGDGYNDFSLLIACGLRVAMGNAVSELKAIADYIAPPQNEDGIIDIIDRFT</sequence>
<accession>A0A1F7L0K3</accession>
<evidence type="ECO:0000313" key="1">
    <source>
        <dbReference type="EMBL" id="OGK73596.1"/>
    </source>
</evidence>
<dbReference type="EMBL" id="MGBR01000001">
    <property type="protein sequence ID" value="OGK73596.1"/>
    <property type="molecule type" value="Genomic_DNA"/>
</dbReference>
<dbReference type="InterPro" id="IPR036412">
    <property type="entry name" value="HAD-like_sf"/>
</dbReference>
<dbReference type="NCBIfam" id="TIGR01484">
    <property type="entry name" value="HAD-SF-IIB"/>
    <property type="match status" value="1"/>
</dbReference>
<dbReference type="GO" id="GO:0016791">
    <property type="term" value="F:phosphatase activity"/>
    <property type="evidence" value="ECO:0007669"/>
    <property type="project" value="TreeGrafter"/>
</dbReference>
<dbReference type="InterPro" id="IPR023214">
    <property type="entry name" value="HAD_sf"/>
</dbReference>
<dbReference type="SFLD" id="SFLDS00003">
    <property type="entry name" value="Haloacid_Dehalogenase"/>
    <property type="match status" value="1"/>
</dbReference>
<evidence type="ECO:0008006" key="3">
    <source>
        <dbReference type="Google" id="ProtNLM"/>
    </source>
</evidence>
<dbReference type="GO" id="GO:0005829">
    <property type="term" value="C:cytosol"/>
    <property type="evidence" value="ECO:0007669"/>
    <property type="project" value="TreeGrafter"/>
</dbReference>
<proteinExistence type="predicted"/>
<dbReference type="AlphaFoldDB" id="A0A1F7L0K3"/>